<protein>
    <recommendedName>
        <fullName evidence="4">Carboxylesterase type B domain-containing protein</fullName>
    </recommendedName>
</protein>
<dbReference type="AlphaFoldDB" id="A0A8S4NW27"/>
<reference evidence="5" key="1">
    <citation type="submission" date="2022-03" db="EMBL/GenBank/DDBJ databases">
        <authorList>
            <person name="Martin C."/>
        </authorList>
    </citation>
    <scope>NUCLEOTIDE SEQUENCE</scope>
</reference>
<dbReference type="InterPro" id="IPR050654">
    <property type="entry name" value="AChE-related_enzymes"/>
</dbReference>
<sequence>PLKEDDPPPGLMWSLRFGETSFPKNPVDLLEDKEIQEQLKGIKFIYGINDIEGYMFVPMMMATFFAEKTLENWRNDMRMVLMMSIDIAPPSEDNKALYDGVVDALFDHYIKASDPTEEDLIIAAGRICGGLLLQAPALRTAKKLRDIGADVKFYVLNKGPSHFKKYRPSYIETDHGDDLFFCFGSSHTNNSQEPMFSNVTYNKEDLRMEELFVNYWLNFAKTGDPNGPNLPTWPASSTDGRNTAISLELEPTIIADYGKDVAKLFGETIPQIIKDNTPQENTKEEL</sequence>
<gene>
    <name evidence="5" type="ORF">OFUS_LOCUS11389</name>
</gene>
<evidence type="ECO:0000256" key="1">
    <source>
        <dbReference type="ARBA" id="ARBA00005964"/>
    </source>
</evidence>
<dbReference type="PANTHER" id="PTHR43918:SF4">
    <property type="entry name" value="CARBOXYLIC ESTER HYDROLASE"/>
    <property type="match status" value="1"/>
</dbReference>
<dbReference type="PANTHER" id="PTHR43918">
    <property type="entry name" value="ACETYLCHOLINESTERASE"/>
    <property type="match status" value="1"/>
</dbReference>
<dbReference type="InterPro" id="IPR029058">
    <property type="entry name" value="AB_hydrolase_fold"/>
</dbReference>
<dbReference type="SUPFAM" id="SSF53474">
    <property type="entry name" value="alpha/beta-Hydrolases"/>
    <property type="match status" value="1"/>
</dbReference>
<evidence type="ECO:0000256" key="2">
    <source>
        <dbReference type="ARBA" id="ARBA00022487"/>
    </source>
</evidence>
<keyword evidence="3" id="KW-0378">Hydrolase</keyword>
<proteinExistence type="inferred from homology"/>
<dbReference type="EMBL" id="CAIIXF020000006">
    <property type="protein sequence ID" value="CAH1785318.1"/>
    <property type="molecule type" value="Genomic_DNA"/>
</dbReference>
<evidence type="ECO:0000256" key="3">
    <source>
        <dbReference type="ARBA" id="ARBA00022801"/>
    </source>
</evidence>
<dbReference type="Proteomes" id="UP000749559">
    <property type="component" value="Unassembled WGS sequence"/>
</dbReference>
<evidence type="ECO:0000259" key="4">
    <source>
        <dbReference type="Pfam" id="PF00135"/>
    </source>
</evidence>
<accession>A0A8S4NW27</accession>
<keyword evidence="2" id="KW-0719">Serine esterase</keyword>
<dbReference type="Pfam" id="PF00135">
    <property type="entry name" value="COesterase"/>
    <property type="match status" value="1"/>
</dbReference>
<dbReference type="GO" id="GO:0006581">
    <property type="term" value="P:acetylcholine catabolic process"/>
    <property type="evidence" value="ECO:0007669"/>
    <property type="project" value="TreeGrafter"/>
</dbReference>
<evidence type="ECO:0000313" key="5">
    <source>
        <dbReference type="EMBL" id="CAH1785318.1"/>
    </source>
</evidence>
<evidence type="ECO:0000313" key="6">
    <source>
        <dbReference type="Proteomes" id="UP000749559"/>
    </source>
</evidence>
<dbReference type="Gene3D" id="3.40.50.1820">
    <property type="entry name" value="alpha/beta hydrolase"/>
    <property type="match status" value="1"/>
</dbReference>
<keyword evidence="6" id="KW-1185">Reference proteome</keyword>
<dbReference type="GO" id="GO:0019695">
    <property type="term" value="P:choline metabolic process"/>
    <property type="evidence" value="ECO:0007669"/>
    <property type="project" value="TreeGrafter"/>
</dbReference>
<name>A0A8S4NW27_OWEFU</name>
<dbReference type="InterPro" id="IPR002018">
    <property type="entry name" value="CarbesteraseB"/>
</dbReference>
<organism evidence="5 6">
    <name type="scientific">Owenia fusiformis</name>
    <name type="common">Polychaete worm</name>
    <dbReference type="NCBI Taxonomy" id="6347"/>
    <lineage>
        <taxon>Eukaryota</taxon>
        <taxon>Metazoa</taxon>
        <taxon>Spiralia</taxon>
        <taxon>Lophotrochozoa</taxon>
        <taxon>Annelida</taxon>
        <taxon>Polychaeta</taxon>
        <taxon>Sedentaria</taxon>
        <taxon>Canalipalpata</taxon>
        <taxon>Sabellida</taxon>
        <taxon>Oweniida</taxon>
        <taxon>Oweniidae</taxon>
        <taxon>Owenia</taxon>
    </lineage>
</organism>
<dbReference type="GO" id="GO:0005615">
    <property type="term" value="C:extracellular space"/>
    <property type="evidence" value="ECO:0007669"/>
    <property type="project" value="TreeGrafter"/>
</dbReference>
<dbReference type="GO" id="GO:0003990">
    <property type="term" value="F:acetylcholinesterase activity"/>
    <property type="evidence" value="ECO:0007669"/>
    <property type="project" value="TreeGrafter"/>
</dbReference>
<feature type="domain" description="Carboxylesterase type B" evidence="4">
    <location>
        <begin position="13"/>
        <end position="252"/>
    </location>
</feature>
<comment type="similarity">
    <text evidence="1">Belongs to the type-B carboxylesterase/lipase family.</text>
</comment>
<comment type="caution">
    <text evidence="5">The sequence shown here is derived from an EMBL/GenBank/DDBJ whole genome shotgun (WGS) entry which is preliminary data.</text>
</comment>
<dbReference type="GO" id="GO:0005886">
    <property type="term" value="C:plasma membrane"/>
    <property type="evidence" value="ECO:0007669"/>
    <property type="project" value="TreeGrafter"/>
</dbReference>
<dbReference type="OrthoDB" id="19653at2759"/>
<feature type="non-terminal residue" evidence="5">
    <location>
        <position position="1"/>
    </location>
</feature>